<dbReference type="SUPFAM" id="SSF140453">
    <property type="entry name" value="EsxAB dimer-like"/>
    <property type="match status" value="1"/>
</dbReference>
<gene>
    <name evidence="2" type="ORF">FAB82_03175</name>
</gene>
<reference evidence="2 3" key="2">
    <citation type="submission" date="2019-05" db="EMBL/GenBank/DDBJ databases">
        <title>Glycomyces buryatensis sp. nov.</title>
        <authorList>
            <person name="Nikitina E."/>
        </authorList>
    </citation>
    <scope>NUCLEOTIDE SEQUENCE [LARGE SCALE GENOMIC DNA]</scope>
    <source>
        <strain evidence="2 3">18</strain>
    </source>
</reference>
<dbReference type="Gene3D" id="1.10.287.1060">
    <property type="entry name" value="ESAT-6-like"/>
    <property type="match status" value="1"/>
</dbReference>
<dbReference type="Pfam" id="PF10824">
    <property type="entry name" value="T7SS_ESX_EspC"/>
    <property type="match status" value="1"/>
</dbReference>
<dbReference type="OrthoDB" id="5219697at2"/>
<dbReference type="Proteomes" id="UP000308760">
    <property type="component" value="Unassembled WGS sequence"/>
</dbReference>
<proteinExistence type="predicted"/>
<sequence length="109" mass="11710">MESAQLRTGAGKMKELANEAKQIPDKAVRDAKTTDSANRGFMTGEACEALADDLKQDMQELSRHLDDTSKGLKDTAKDWDDVDEAMGKDFDSIGSDLSGFKTPTIPGGA</sequence>
<comment type="caution">
    <text evidence="2">The sequence shown here is derived from an EMBL/GenBank/DDBJ whole genome shotgun (WGS) entry which is preliminary data.</text>
</comment>
<dbReference type="RefSeq" id="WP_136533100.1">
    <property type="nucleotide sequence ID" value="NZ_STGY01000009.1"/>
</dbReference>
<dbReference type="InterPro" id="IPR022536">
    <property type="entry name" value="EspC"/>
</dbReference>
<evidence type="ECO:0000256" key="1">
    <source>
        <dbReference type="SAM" id="MobiDB-lite"/>
    </source>
</evidence>
<feature type="region of interest" description="Disordered" evidence="1">
    <location>
        <begin position="1"/>
        <end position="39"/>
    </location>
</feature>
<reference evidence="3" key="1">
    <citation type="submission" date="2019-04" db="EMBL/GenBank/DDBJ databases">
        <title>Nocardioides xinjiangensis sp. nov.</title>
        <authorList>
            <person name="Liu S."/>
        </authorList>
    </citation>
    <scope>NUCLEOTIDE SEQUENCE [LARGE SCALE GENOMIC DNA]</scope>
    <source>
        <strain evidence="3">18</strain>
    </source>
</reference>
<dbReference type="GO" id="GO:0009306">
    <property type="term" value="P:protein secretion"/>
    <property type="evidence" value="ECO:0007669"/>
    <property type="project" value="InterPro"/>
</dbReference>
<dbReference type="AlphaFoldDB" id="A0A4S8QNE8"/>
<accession>A0A4S8QNE8</accession>
<evidence type="ECO:0000313" key="2">
    <source>
        <dbReference type="EMBL" id="THV42969.1"/>
    </source>
</evidence>
<dbReference type="EMBL" id="STGY01000009">
    <property type="protein sequence ID" value="THV42969.1"/>
    <property type="molecule type" value="Genomic_DNA"/>
</dbReference>
<name>A0A4S8QNE8_9ACTN</name>
<keyword evidence="3" id="KW-1185">Reference proteome</keyword>
<feature type="region of interest" description="Disordered" evidence="1">
    <location>
        <begin position="90"/>
        <end position="109"/>
    </location>
</feature>
<organism evidence="2 3">
    <name type="scientific">Glycomyces buryatensis</name>
    <dbReference type="NCBI Taxonomy" id="2570927"/>
    <lineage>
        <taxon>Bacteria</taxon>
        <taxon>Bacillati</taxon>
        <taxon>Actinomycetota</taxon>
        <taxon>Actinomycetes</taxon>
        <taxon>Glycomycetales</taxon>
        <taxon>Glycomycetaceae</taxon>
        <taxon>Glycomyces</taxon>
    </lineage>
</organism>
<feature type="compositionally biased region" description="Basic and acidic residues" evidence="1">
    <location>
        <begin position="12"/>
        <end position="33"/>
    </location>
</feature>
<evidence type="ECO:0000313" key="3">
    <source>
        <dbReference type="Proteomes" id="UP000308760"/>
    </source>
</evidence>
<dbReference type="InterPro" id="IPR036689">
    <property type="entry name" value="ESAT-6-like_sf"/>
</dbReference>
<protein>
    <submittedName>
        <fullName evidence="2">Uncharacterized protein</fullName>
    </submittedName>
</protein>